<reference evidence="4" key="1">
    <citation type="journal article" date="2015" name="Genom Data">
        <title>Genome sequences of six Phytophthora species associated with forests in New Zealand.</title>
        <authorList>
            <person name="Studholme D.J."/>
            <person name="McDougal R.L."/>
            <person name="Sambles C."/>
            <person name="Hansen E."/>
            <person name="Hardy G."/>
            <person name="Grant M."/>
            <person name="Ganley R.J."/>
            <person name="Williams N.M."/>
        </authorList>
    </citation>
    <scope>NUCLEOTIDE SEQUENCE</scope>
    <source>
        <strain evidence="4">NZFS 2646</strain>
        <strain evidence="5">NZFS 3630</strain>
    </source>
</reference>
<reference evidence="8 9" key="2">
    <citation type="submission" date="2018-07" db="EMBL/GenBank/DDBJ databases">
        <title>Genome sequencing of oomycete isolates from Chile give support for New Zealand origin for Phytophthora kernoviae and make available the first Nothophytophthora sp. genome.</title>
        <authorList>
            <person name="Studholme D.J."/>
            <person name="Sanfuentes E."/>
            <person name="Panda P."/>
            <person name="Hill R."/>
            <person name="Sambles C."/>
            <person name="Grant M."/>
            <person name="Williams N.M."/>
            <person name="Mcdougal R.L."/>
        </authorList>
    </citation>
    <scope>NUCLEOTIDE SEQUENCE [LARGE SCALE GENOMIC DNA]</scope>
    <source>
        <strain evidence="6">Chile2</strain>
        <strain evidence="7">Chile4</strain>
    </source>
</reference>
<dbReference type="GO" id="GO:0005524">
    <property type="term" value="F:ATP binding"/>
    <property type="evidence" value="ECO:0007669"/>
    <property type="project" value="UniProtKB-KW"/>
</dbReference>
<dbReference type="SUPFAM" id="SSF53067">
    <property type="entry name" value="Actin-like ATPase domain"/>
    <property type="match status" value="2"/>
</dbReference>
<sequence length="247" mass="27674">MQFRGKTKTFLSKQILATMLTKMCQTAEKGIGTEVENVVVTVPAGFNTTQRQIVKDAVFNMGGGTFDITLVDVEEGSMKYWPRRVTYIWMVCVCVCDKYIVKYCVEEFKRRHNKVLIAMNHLRSAYEKAKIALSASEVASAYIDIISLLYCIICKTEMRREQFELLCMSLFQRVMDLARKVPRDVKQPKDSVDKVVLVGGSTRTPKMRELLGTFVGGEKLRTGFNPAEAVASGAMMQAAIHSGSELG</sequence>
<evidence type="ECO:0000256" key="2">
    <source>
        <dbReference type="ARBA" id="ARBA00022741"/>
    </source>
</evidence>
<dbReference type="InterPro" id="IPR013126">
    <property type="entry name" value="Hsp_70_fam"/>
</dbReference>
<dbReference type="AlphaFoldDB" id="A0A3R7NGM4"/>
<evidence type="ECO:0000313" key="8">
    <source>
        <dbReference type="Proteomes" id="UP000285624"/>
    </source>
</evidence>
<dbReference type="EMBL" id="JPWV03000244">
    <property type="protein sequence ID" value="KAG2520311.1"/>
    <property type="molecule type" value="Genomic_DNA"/>
</dbReference>
<evidence type="ECO:0000313" key="5">
    <source>
        <dbReference type="EMBL" id="KAG2521248.1"/>
    </source>
</evidence>
<dbReference type="Gene3D" id="3.30.30.30">
    <property type="match status" value="1"/>
</dbReference>
<dbReference type="FunFam" id="3.30.420.40:FF:000028">
    <property type="entry name" value="heat shock 70 kDa protein-like"/>
    <property type="match status" value="1"/>
</dbReference>
<dbReference type="InterPro" id="IPR018181">
    <property type="entry name" value="Heat_shock_70_CS"/>
</dbReference>
<dbReference type="Proteomes" id="UP000785171">
    <property type="component" value="Unassembled WGS sequence"/>
</dbReference>
<evidence type="ECO:0000313" key="9">
    <source>
        <dbReference type="Proteomes" id="UP000285883"/>
    </source>
</evidence>
<dbReference type="Gene3D" id="3.30.420.40">
    <property type="match status" value="3"/>
</dbReference>
<keyword evidence="2" id="KW-0547">Nucleotide-binding</keyword>
<dbReference type="Pfam" id="PF00012">
    <property type="entry name" value="HSP70"/>
    <property type="match status" value="1"/>
</dbReference>
<dbReference type="Proteomes" id="UP000285624">
    <property type="component" value="Unassembled WGS sequence"/>
</dbReference>
<accession>A0A3R7NGM4</accession>
<gene>
    <name evidence="6" type="ORF">BBI17_004923</name>
    <name evidence="7" type="ORF">BBO99_00004719</name>
    <name evidence="4" type="ORF">JM16_006764</name>
    <name evidence="5" type="ORF">JM18_006672</name>
</gene>
<dbReference type="PANTHER" id="PTHR19375">
    <property type="entry name" value="HEAT SHOCK PROTEIN 70KDA"/>
    <property type="match status" value="1"/>
</dbReference>
<organism evidence="7 8">
    <name type="scientific">Phytophthora kernoviae</name>
    <dbReference type="NCBI Taxonomy" id="325452"/>
    <lineage>
        <taxon>Eukaryota</taxon>
        <taxon>Sar</taxon>
        <taxon>Stramenopiles</taxon>
        <taxon>Oomycota</taxon>
        <taxon>Peronosporomycetes</taxon>
        <taxon>Peronosporales</taxon>
        <taxon>Peronosporaceae</taxon>
        <taxon>Phytophthora</taxon>
    </lineage>
</organism>
<protein>
    <submittedName>
        <fullName evidence="7">Uncharacterized protein</fullName>
    </submittedName>
</protein>
<evidence type="ECO:0000313" key="7">
    <source>
        <dbReference type="EMBL" id="RLN80172.1"/>
    </source>
</evidence>
<keyword evidence="3" id="KW-0067">ATP-binding</keyword>
<dbReference type="Gene3D" id="3.90.640.10">
    <property type="entry name" value="Actin, Chain A, domain 4"/>
    <property type="match status" value="1"/>
</dbReference>
<evidence type="ECO:0000313" key="4">
    <source>
        <dbReference type="EMBL" id="KAG2520311.1"/>
    </source>
</evidence>
<dbReference type="EMBL" id="JPWU03000256">
    <property type="protein sequence ID" value="KAG2521248.1"/>
    <property type="molecule type" value="Genomic_DNA"/>
</dbReference>
<evidence type="ECO:0000256" key="1">
    <source>
        <dbReference type="ARBA" id="ARBA00007381"/>
    </source>
</evidence>
<dbReference type="EMBL" id="MAYM02000669">
    <property type="protein sequence ID" value="RLN37020.1"/>
    <property type="molecule type" value="Genomic_DNA"/>
</dbReference>
<dbReference type="InterPro" id="IPR043129">
    <property type="entry name" value="ATPase_NBD"/>
</dbReference>
<evidence type="ECO:0000313" key="6">
    <source>
        <dbReference type="EMBL" id="RLN37020.1"/>
    </source>
</evidence>
<comment type="caution">
    <text evidence="7">The sequence shown here is derived from an EMBL/GenBank/DDBJ whole genome shotgun (WGS) entry which is preliminary data.</text>
</comment>
<dbReference type="PROSITE" id="PS00329">
    <property type="entry name" value="HSP70_2"/>
    <property type="match status" value="1"/>
</dbReference>
<proteinExistence type="inferred from homology"/>
<dbReference type="GO" id="GO:0140662">
    <property type="term" value="F:ATP-dependent protein folding chaperone"/>
    <property type="evidence" value="ECO:0007669"/>
    <property type="project" value="InterPro"/>
</dbReference>
<evidence type="ECO:0000256" key="3">
    <source>
        <dbReference type="ARBA" id="ARBA00022840"/>
    </source>
</evidence>
<dbReference type="FunFam" id="3.90.640.10:FF:000003">
    <property type="entry name" value="Molecular chaperone DnaK"/>
    <property type="match status" value="1"/>
</dbReference>
<dbReference type="EMBL" id="MBDN02000118">
    <property type="protein sequence ID" value="RLN80172.1"/>
    <property type="molecule type" value="Genomic_DNA"/>
</dbReference>
<dbReference type="Proteomes" id="UP000792063">
    <property type="component" value="Unassembled WGS sequence"/>
</dbReference>
<name>A0A3R7NGM4_9STRA</name>
<comment type="similarity">
    <text evidence="1">Belongs to the heat shock protein 70 family.</text>
</comment>
<keyword evidence="8" id="KW-1185">Reference proteome</keyword>
<dbReference type="Proteomes" id="UP000285883">
    <property type="component" value="Unassembled WGS sequence"/>
</dbReference>
<reference evidence="4" key="3">
    <citation type="submission" date="2020-06" db="EMBL/GenBank/DDBJ databases">
        <authorList>
            <person name="Studholme D.J."/>
        </authorList>
    </citation>
    <scope>NUCLEOTIDE SEQUENCE</scope>
    <source>
        <strain evidence="4">NZFS 2646</strain>
        <strain evidence="5">NZFS 3630</strain>
    </source>
</reference>
<dbReference type="STRING" id="325452.A0A3R7NGM4"/>